<sequence>MHAAMIIIFFVILVVSQIALVQWKQRHFHSYQMATLAAMWIIPVVISLRNGYWRFIGFWVLFSVITGLVAKKVTQSPIERTTPRLVYKWFYFLYKLSLFLGIVGYIIIVLTLLGVNFIFGSMPQVWMDCGGLIMFYGLYYGVLGQDLAEICSNKMALHIGVSVKVLYLFFNLLFCAFTYYIVHQ</sequence>
<dbReference type="GO" id="GO:0005789">
    <property type="term" value="C:endoplasmic reticulum membrane"/>
    <property type="evidence" value="ECO:0007669"/>
    <property type="project" value="TreeGrafter"/>
</dbReference>
<evidence type="ECO:0000256" key="2">
    <source>
        <dbReference type="ARBA" id="ARBA00022692"/>
    </source>
</evidence>
<feature type="transmembrane region" description="Helical" evidence="6">
    <location>
        <begin position="125"/>
        <end position="143"/>
    </location>
</feature>
<keyword evidence="5 6" id="KW-0472">Membrane</keyword>
<dbReference type="RefSeq" id="XP_026686185.1">
    <property type="nucleotide sequence ID" value="XM_026830384.1"/>
</dbReference>
<organism evidence="7 8">
    <name type="scientific">Diaphorina citri</name>
    <name type="common">Asian citrus psyllid</name>
    <dbReference type="NCBI Taxonomy" id="121845"/>
    <lineage>
        <taxon>Eukaryota</taxon>
        <taxon>Metazoa</taxon>
        <taxon>Ecdysozoa</taxon>
        <taxon>Arthropoda</taxon>
        <taxon>Hexapoda</taxon>
        <taxon>Insecta</taxon>
        <taxon>Pterygota</taxon>
        <taxon>Neoptera</taxon>
        <taxon>Paraneoptera</taxon>
        <taxon>Hemiptera</taxon>
        <taxon>Sternorrhyncha</taxon>
        <taxon>Psylloidea</taxon>
        <taxon>Psyllidae</taxon>
        <taxon>Diaphorininae</taxon>
        <taxon>Diaphorina</taxon>
    </lineage>
</organism>
<dbReference type="GO" id="GO:0046872">
    <property type="term" value="F:metal ion binding"/>
    <property type="evidence" value="ECO:0007669"/>
    <property type="project" value="UniProtKB-KW"/>
</dbReference>
<dbReference type="GO" id="GO:0000139">
    <property type="term" value="C:Golgi membrane"/>
    <property type="evidence" value="ECO:0007669"/>
    <property type="project" value="TreeGrafter"/>
</dbReference>
<accession>A0A1S3DHT6</accession>
<dbReference type="AlphaFoldDB" id="A0A1S3DHT6"/>
<evidence type="ECO:0000313" key="8">
    <source>
        <dbReference type="RefSeq" id="XP_008481947.2"/>
    </source>
</evidence>
<evidence type="ECO:0000256" key="3">
    <source>
        <dbReference type="ARBA" id="ARBA00022723"/>
    </source>
</evidence>
<evidence type="ECO:0000313" key="9">
    <source>
        <dbReference type="RefSeq" id="XP_026686185.1"/>
    </source>
</evidence>
<evidence type="ECO:0000313" key="7">
    <source>
        <dbReference type="Proteomes" id="UP000079169"/>
    </source>
</evidence>
<dbReference type="GeneID" id="103518646"/>
<reference evidence="8 9" key="1">
    <citation type="submission" date="2025-04" db="UniProtKB">
        <authorList>
            <consortium name="RefSeq"/>
        </authorList>
    </citation>
    <scope>IDENTIFICATION</scope>
</reference>
<keyword evidence="2 6" id="KW-0812">Transmembrane</keyword>
<proteinExistence type="predicted"/>
<evidence type="ECO:0000256" key="1">
    <source>
        <dbReference type="ARBA" id="ARBA00004141"/>
    </source>
</evidence>
<dbReference type="GO" id="GO:0061630">
    <property type="term" value="F:ubiquitin protein ligase activity"/>
    <property type="evidence" value="ECO:0007669"/>
    <property type="project" value="TreeGrafter"/>
</dbReference>
<dbReference type="KEGG" id="dci:103518646"/>
<dbReference type="OMA" id="LFLIRID"/>
<feature type="transmembrane region" description="Helical" evidence="6">
    <location>
        <begin position="91"/>
        <end position="119"/>
    </location>
</feature>
<evidence type="ECO:0000256" key="6">
    <source>
        <dbReference type="SAM" id="Phobius"/>
    </source>
</evidence>
<keyword evidence="7" id="KW-1185">Reference proteome</keyword>
<protein>
    <submittedName>
        <fullName evidence="8">RING finger protein 121 isoform X1</fullName>
    </submittedName>
    <submittedName>
        <fullName evidence="9">RING finger protein 121 isoform X2</fullName>
    </submittedName>
</protein>
<dbReference type="RefSeq" id="XP_008481947.2">
    <property type="nucleotide sequence ID" value="XM_008483725.3"/>
</dbReference>
<dbReference type="PANTHER" id="PTHR13407">
    <property type="entry name" value="RNF121 PROTEIN"/>
    <property type="match status" value="1"/>
</dbReference>
<dbReference type="PANTHER" id="PTHR13407:SF0">
    <property type="entry name" value="FI05221P"/>
    <property type="match status" value="1"/>
</dbReference>
<feature type="transmembrane region" description="Helical" evidence="6">
    <location>
        <begin position="52"/>
        <end position="70"/>
    </location>
</feature>
<comment type="subcellular location">
    <subcellularLocation>
        <location evidence="1">Membrane</location>
        <topology evidence="1">Multi-pass membrane protein</topology>
    </subcellularLocation>
</comment>
<keyword evidence="3" id="KW-0479">Metal-binding</keyword>
<gene>
    <name evidence="8 9" type="primary">LOC103518646</name>
</gene>
<dbReference type="InterPro" id="IPR040176">
    <property type="entry name" value="RNF121/RNF175"/>
</dbReference>
<dbReference type="PaxDb" id="121845-A0A1S3DHT6"/>
<evidence type="ECO:0000256" key="5">
    <source>
        <dbReference type="ARBA" id="ARBA00023136"/>
    </source>
</evidence>
<feature type="transmembrane region" description="Helical" evidence="6">
    <location>
        <begin position="6"/>
        <end position="23"/>
    </location>
</feature>
<keyword evidence="4 6" id="KW-1133">Transmembrane helix</keyword>
<evidence type="ECO:0000256" key="4">
    <source>
        <dbReference type="ARBA" id="ARBA00022989"/>
    </source>
</evidence>
<feature type="transmembrane region" description="Helical" evidence="6">
    <location>
        <begin position="155"/>
        <end position="182"/>
    </location>
</feature>
<feature type="transmembrane region" description="Helical" evidence="6">
    <location>
        <begin position="30"/>
        <end position="46"/>
    </location>
</feature>
<dbReference type="GO" id="GO:0036503">
    <property type="term" value="P:ERAD pathway"/>
    <property type="evidence" value="ECO:0007669"/>
    <property type="project" value="TreeGrafter"/>
</dbReference>
<name>A0A1S3DHT6_DIACI</name>
<dbReference type="STRING" id="121845.A0A1S3DHT6"/>
<dbReference type="Proteomes" id="UP000079169">
    <property type="component" value="Unplaced"/>
</dbReference>